<reference evidence="5 7" key="1">
    <citation type="journal article" date="2015" name="Science">
        <title>Genetic determinants of in vivo fitness and diet responsiveness in multiple human gut Bacteroides.</title>
        <authorList>
            <person name="Wu M."/>
            <person name="McNulty N.P."/>
            <person name="Rodionov D.A."/>
            <person name="Khoroshkin M.S."/>
            <person name="Griffin N.W."/>
            <person name="Cheng J."/>
            <person name="Latreille P."/>
            <person name="Kerstetter R.A."/>
            <person name="Terrapon N."/>
            <person name="Henrissat B."/>
            <person name="Osterman A.L."/>
            <person name="Gordon J.I."/>
        </authorList>
    </citation>
    <scope>NUCLEOTIDE SEQUENCE [LARGE SCALE GENOMIC DNA]</scope>
    <source>
        <strain evidence="5 7">WH2</strain>
    </source>
</reference>
<dbReference type="RefSeq" id="WP_025726289.1">
    <property type="nucleotide sequence ID" value="NZ_CP012801.1"/>
</dbReference>
<feature type="domain" description="4Fe-4S ferredoxin-type" evidence="4">
    <location>
        <begin position="199"/>
        <end position="229"/>
    </location>
</feature>
<dbReference type="InterPro" id="IPR017896">
    <property type="entry name" value="4Fe4S_Fe-S-bd"/>
</dbReference>
<dbReference type="EMBL" id="CP012801">
    <property type="protein sequence ID" value="ALJ58510.1"/>
    <property type="molecule type" value="Genomic_DNA"/>
</dbReference>
<dbReference type="GO" id="GO:0051536">
    <property type="term" value="F:iron-sulfur cluster binding"/>
    <property type="evidence" value="ECO:0007669"/>
    <property type="project" value="UniProtKB-KW"/>
</dbReference>
<dbReference type="Proteomes" id="UP000061809">
    <property type="component" value="Chromosome"/>
</dbReference>
<evidence type="ECO:0000256" key="1">
    <source>
        <dbReference type="ARBA" id="ARBA00022723"/>
    </source>
</evidence>
<dbReference type="Pfam" id="PF00037">
    <property type="entry name" value="Fer4"/>
    <property type="match status" value="1"/>
</dbReference>
<evidence type="ECO:0000313" key="7">
    <source>
        <dbReference type="Proteomes" id="UP000061809"/>
    </source>
</evidence>
<sequence length="266" mass="30776">MNKLAEKVKSLFTEDLVKLVIGFEKGSHGVRPFFCRNIEEADKLVWDDFCTNNIAVYLTKTELFGTDKTALFANLPALRTILQLASENQLKQEQWIILTLNAQEEVIQFDNFEDIYAYMADYPMLASEEDRQLIEKIQNMTREDRWQYWIHEMSKCIKCYACRAACPLCYCNRCIVEVNCPQWIQAWSAPLTNMEWQVNRVMHMAGRCVECGACAKACPVGIPLHLLTQNMMETIRHEFGKQPGNLGNKGNVLATFRVEDKEDFIH</sequence>
<keyword evidence="1" id="KW-0479">Metal-binding</keyword>
<feature type="domain" description="4Fe-4S ferredoxin-type" evidence="4">
    <location>
        <begin position="146"/>
        <end position="167"/>
    </location>
</feature>
<evidence type="ECO:0000313" key="6">
    <source>
        <dbReference type="EMBL" id="KAA5409816.1"/>
    </source>
</evidence>
<evidence type="ECO:0000259" key="4">
    <source>
        <dbReference type="PROSITE" id="PS51379"/>
    </source>
</evidence>
<name>A0A0P0FTH0_9BACE</name>
<dbReference type="KEGG" id="bcel:BcellWH2_01248"/>
<evidence type="ECO:0000256" key="3">
    <source>
        <dbReference type="ARBA" id="ARBA00023014"/>
    </source>
</evidence>
<reference evidence="6 8" key="2">
    <citation type="journal article" date="2019" name="Nat. Med.">
        <title>A library of human gut bacterial isolates paired with longitudinal multiomics data enables mechanistic microbiome research.</title>
        <authorList>
            <person name="Poyet M."/>
            <person name="Groussin M."/>
            <person name="Gibbons S.M."/>
            <person name="Avila-Pacheco J."/>
            <person name="Jiang X."/>
            <person name="Kearney S.M."/>
            <person name="Perrotta A.R."/>
            <person name="Berdy B."/>
            <person name="Zhao S."/>
            <person name="Lieberman T.D."/>
            <person name="Swanson P.K."/>
            <person name="Smith M."/>
            <person name="Roesemann S."/>
            <person name="Alexander J.E."/>
            <person name="Rich S.A."/>
            <person name="Livny J."/>
            <person name="Vlamakis H."/>
            <person name="Clish C."/>
            <person name="Bullock K."/>
            <person name="Deik A."/>
            <person name="Scott J."/>
            <person name="Pierce K.A."/>
            <person name="Xavier R.J."/>
            <person name="Alm E.J."/>
        </authorList>
    </citation>
    <scope>NUCLEOTIDE SEQUENCE [LARGE SCALE GENOMIC DNA]</scope>
    <source>
        <strain evidence="6 8">BIOML-A7</strain>
    </source>
</reference>
<dbReference type="InterPro" id="IPR017900">
    <property type="entry name" value="4Fe4S_Fe_S_CS"/>
</dbReference>
<organism evidence="5 7">
    <name type="scientific">Bacteroides cellulosilyticus</name>
    <dbReference type="NCBI Taxonomy" id="246787"/>
    <lineage>
        <taxon>Bacteria</taxon>
        <taxon>Pseudomonadati</taxon>
        <taxon>Bacteroidota</taxon>
        <taxon>Bacteroidia</taxon>
        <taxon>Bacteroidales</taxon>
        <taxon>Bacteroidaceae</taxon>
        <taxon>Bacteroides</taxon>
    </lineage>
</organism>
<evidence type="ECO:0000313" key="5">
    <source>
        <dbReference type="EMBL" id="ALJ58510.1"/>
    </source>
</evidence>
<dbReference type="Gene3D" id="1.10.1060.10">
    <property type="entry name" value="Alpha-helical ferredoxin"/>
    <property type="match status" value="1"/>
</dbReference>
<dbReference type="SUPFAM" id="SSF46548">
    <property type="entry name" value="alpha-helical ferredoxin"/>
    <property type="match status" value="1"/>
</dbReference>
<accession>A0A0P0FTH0</accession>
<dbReference type="PROSITE" id="PS51379">
    <property type="entry name" value="4FE4S_FER_2"/>
    <property type="match status" value="2"/>
</dbReference>
<dbReference type="AlphaFoldDB" id="A0A0P0FTH0"/>
<keyword evidence="3" id="KW-0411">Iron-sulfur</keyword>
<dbReference type="PROSITE" id="PS00198">
    <property type="entry name" value="4FE4S_FER_1"/>
    <property type="match status" value="2"/>
</dbReference>
<proteinExistence type="predicted"/>
<evidence type="ECO:0000313" key="8">
    <source>
        <dbReference type="Proteomes" id="UP000325055"/>
    </source>
</evidence>
<dbReference type="EMBL" id="VVYW01000006">
    <property type="protein sequence ID" value="KAA5409816.1"/>
    <property type="molecule type" value="Genomic_DNA"/>
</dbReference>
<dbReference type="InterPro" id="IPR009051">
    <property type="entry name" value="Helical_ferredxn"/>
</dbReference>
<keyword evidence="2" id="KW-0408">Iron</keyword>
<gene>
    <name evidence="5" type="ORF">BcellWH2_01248</name>
    <name evidence="6" type="ORF">F2Y86_08915</name>
</gene>
<dbReference type="GO" id="GO:0046872">
    <property type="term" value="F:metal ion binding"/>
    <property type="evidence" value="ECO:0007669"/>
    <property type="project" value="UniProtKB-KW"/>
</dbReference>
<dbReference type="PATRIC" id="fig|246787.4.peg.1286"/>
<evidence type="ECO:0000256" key="2">
    <source>
        <dbReference type="ARBA" id="ARBA00023004"/>
    </source>
</evidence>
<dbReference type="Proteomes" id="UP000325055">
    <property type="component" value="Unassembled WGS sequence"/>
</dbReference>
<protein>
    <submittedName>
        <fullName evidence="5">Succinate dehydrogenase/fumarate reductase iron-sulfur subunit</fullName>
    </submittedName>
</protein>